<dbReference type="EMBL" id="MCGO01000018">
    <property type="protein sequence ID" value="ORY45960.1"/>
    <property type="molecule type" value="Genomic_DNA"/>
</dbReference>
<gene>
    <name evidence="1" type="ORF">BCR33DRAFT_156475</name>
</gene>
<evidence type="ECO:0000313" key="2">
    <source>
        <dbReference type="Proteomes" id="UP000193642"/>
    </source>
</evidence>
<protein>
    <submittedName>
        <fullName evidence="1">Uncharacterized protein</fullName>
    </submittedName>
</protein>
<name>A0A1Y2CFZ6_9FUNG</name>
<keyword evidence="2" id="KW-1185">Reference proteome</keyword>
<dbReference type="Proteomes" id="UP000193642">
    <property type="component" value="Unassembled WGS sequence"/>
</dbReference>
<sequence length="67" mass="7863">MPDYRTFPQELKDAVQTGVKFFLQEEGVAVNPIETFHMVPTRLEDSFREWAFLELTRCFPASVVLRK</sequence>
<dbReference type="OrthoDB" id="2117670at2759"/>
<dbReference type="AlphaFoldDB" id="A0A1Y2CFZ6"/>
<accession>A0A1Y2CFZ6</accession>
<organism evidence="1 2">
    <name type="scientific">Rhizoclosmatium globosum</name>
    <dbReference type="NCBI Taxonomy" id="329046"/>
    <lineage>
        <taxon>Eukaryota</taxon>
        <taxon>Fungi</taxon>
        <taxon>Fungi incertae sedis</taxon>
        <taxon>Chytridiomycota</taxon>
        <taxon>Chytridiomycota incertae sedis</taxon>
        <taxon>Chytridiomycetes</taxon>
        <taxon>Chytridiales</taxon>
        <taxon>Chytriomycetaceae</taxon>
        <taxon>Rhizoclosmatium</taxon>
    </lineage>
</organism>
<comment type="caution">
    <text evidence="1">The sequence shown here is derived from an EMBL/GenBank/DDBJ whole genome shotgun (WGS) entry which is preliminary data.</text>
</comment>
<reference evidence="1 2" key="1">
    <citation type="submission" date="2016-07" db="EMBL/GenBank/DDBJ databases">
        <title>Pervasive Adenine N6-methylation of Active Genes in Fungi.</title>
        <authorList>
            <consortium name="DOE Joint Genome Institute"/>
            <person name="Mondo S.J."/>
            <person name="Dannebaum R.O."/>
            <person name="Kuo R.C."/>
            <person name="Labutti K."/>
            <person name="Haridas S."/>
            <person name="Kuo A."/>
            <person name="Salamov A."/>
            <person name="Ahrendt S.R."/>
            <person name="Lipzen A."/>
            <person name="Sullivan W."/>
            <person name="Andreopoulos W.B."/>
            <person name="Clum A."/>
            <person name="Lindquist E."/>
            <person name="Daum C."/>
            <person name="Ramamoorthy G.K."/>
            <person name="Gryganskyi A."/>
            <person name="Culley D."/>
            <person name="Magnuson J.K."/>
            <person name="James T.Y."/>
            <person name="O'Malley M.A."/>
            <person name="Stajich J.E."/>
            <person name="Spatafora J.W."/>
            <person name="Visel A."/>
            <person name="Grigoriev I.V."/>
        </authorList>
    </citation>
    <scope>NUCLEOTIDE SEQUENCE [LARGE SCALE GENOMIC DNA]</scope>
    <source>
        <strain evidence="1 2">JEL800</strain>
    </source>
</reference>
<proteinExistence type="predicted"/>
<evidence type="ECO:0000313" key="1">
    <source>
        <dbReference type="EMBL" id="ORY45960.1"/>
    </source>
</evidence>